<protein>
    <submittedName>
        <fullName evidence="2">Uncharacterized protein</fullName>
    </submittedName>
</protein>
<organism evidence="2 3">
    <name type="scientific">Amanita thiersii Skay4041</name>
    <dbReference type="NCBI Taxonomy" id="703135"/>
    <lineage>
        <taxon>Eukaryota</taxon>
        <taxon>Fungi</taxon>
        <taxon>Dikarya</taxon>
        <taxon>Basidiomycota</taxon>
        <taxon>Agaricomycotina</taxon>
        <taxon>Agaricomycetes</taxon>
        <taxon>Agaricomycetidae</taxon>
        <taxon>Agaricales</taxon>
        <taxon>Pluteineae</taxon>
        <taxon>Amanitaceae</taxon>
        <taxon>Amanita</taxon>
    </lineage>
</organism>
<comment type="similarity">
    <text evidence="1">Belongs to the asaB hydroxylase/desaturase family.</text>
</comment>
<evidence type="ECO:0000256" key="1">
    <source>
        <dbReference type="ARBA" id="ARBA00023604"/>
    </source>
</evidence>
<gene>
    <name evidence="2" type="ORF">AMATHDRAFT_65098</name>
</gene>
<proteinExistence type="inferred from homology"/>
<dbReference type="GO" id="GO:0016491">
    <property type="term" value="F:oxidoreductase activity"/>
    <property type="evidence" value="ECO:0007669"/>
    <property type="project" value="InterPro"/>
</dbReference>
<dbReference type="NCBIfam" id="NF041278">
    <property type="entry name" value="CmcJ_NvfI_EfuI"/>
    <property type="match status" value="1"/>
</dbReference>
<dbReference type="PANTHER" id="PTHR34598">
    <property type="entry name" value="BLL6449 PROTEIN"/>
    <property type="match status" value="1"/>
</dbReference>
<evidence type="ECO:0000313" key="3">
    <source>
        <dbReference type="Proteomes" id="UP000242287"/>
    </source>
</evidence>
<accession>A0A2A9NJX7</accession>
<keyword evidence="3" id="KW-1185">Reference proteome</keyword>
<dbReference type="InterPro" id="IPR044053">
    <property type="entry name" value="AsaB-like"/>
</dbReference>
<reference evidence="2 3" key="1">
    <citation type="submission" date="2014-02" db="EMBL/GenBank/DDBJ databases">
        <title>Transposable element dynamics among asymbiotic and ectomycorrhizal Amanita fungi.</title>
        <authorList>
            <consortium name="DOE Joint Genome Institute"/>
            <person name="Hess J."/>
            <person name="Skrede I."/>
            <person name="Wolfe B."/>
            <person name="LaButti K."/>
            <person name="Ohm R.A."/>
            <person name="Grigoriev I.V."/>
            <person name="Pringle A."/>
        </authorList>
    </citation>
    <scope>NUCLEOTIDE SEQUENCE [LARGE SCALE GENOMIC DNA]</scope>
    <source>
        <strain evidence="2 3">SKay4041</strain>
    </source>
</reference>
<dbReference type="PANTHER" id="PTHR34598:SF3">
    <property type="entry name" value="OXIDOREDUCTASE AN1597"/>
    <property type="match status" value="1"/>
</dbReference>
<evidence type="ECO:0000313" key="2">
    <source>
        <dbReference type="EMBL" id="PFH48557.1"/>
    </source>
</evidence>
<dbReference type="AlphaFoldDB" id="A0A2A9NJX7"/>
<dbReference type="STRING" id="703135.A0A2A9NJX7"/>
<dbReference type="OrthoDB" id="412788at2759"/>
<dbReference type="Proteomes" id="UP000242287">
    <property type="component" value="Unassembled WGS sequence"/>
</dbReference>
<dbReference type="EMBL" id="KZ302058">
    <property type="protein sequence ID" value="PFH48557.1"/>
    <property type="molecule type" value="Genomic_DNA"/>
</dbReference>
<name>A0A2A9NJX7_9AGAR</name>
<sequence length="235" mass="27729">MVDAKPFSITAPIVYGIYTENSGRVYLDSHCVPIAVNGETNWEKVVKEVQIEDIRHQINAFTLDNSGFQFFNHPTKHVSFSNDDEIRRDYYQECAEFIKEVTGAKKVVVYNHIIRRYNADRLTDVPGPIPEVHVDQTTKSSVDKLYRYFPEHEAQELSKRRFQILNLWRPVGHPLFHWPLALCDYRSIEPDKDLVTTTYSFPDHKTELFSVQYNPNHQWKYLRGMTPDDFLLFKW</sequence>